<sequence length="124" mass="13397">MMACPVSVMVGVPCVRVMIGVPCVSVMIGVPCVNTICFIYSFAVISTPALVRGDSQVARKVGSSSSARSLTKESTGRLLGMWRKLCDDTGKIFFLVPSTGNNGGLYRKDDVYRSTWLSITSHKK</sequence>
<name>A0ABR0B8G4_9CRUS</name>
<evidence type="ECO:0000313" key="1">
    <source>
        <dbReference type="EMBL" id="KAK4037954.1"/>
    </source>
</evidence>
<organism evidence="1 2">
    <name type="scientific">Daphnia magna</name>
    <dbReference type="NCBI Taxonomy" id="35525"/>
    <lineage>
        <taxon>Eukaryota</taxon>
        <taxon>Metazoa</taxon>
        <taxon>Ecdysozoa</taxon>
        <taxon>Arthropoda</taxon>
        <taxon>Crustacea</taxon>
        <taxon>Branchiopoda</taxon>
        <taxon>Diplostraca</taxon>
        <taxon>Cladocera</taxon>
        <taxon>Anomopoda</taxon>
        <taxon>Daphniidae</taxon>
        <taxon>Daphnia</taxon>
    </lineage>
</organism>
<comment type="caution">
    <text evidence="1">The sequence shown here is derived from an EMBL/GenBank/DDBJ whole genome shotgun (WGS) entry which is preliminary data.</text>
</comment>
<dbReference type="EMBL" id="JAOYFB010000040">
    <property type="protein sequence ID" value="KAK4037954.1"/>
    <property type="molecule type" value="Genomic_DNA"/>
</dbReference>
<evidence type="ECO:0008006" key="3">
    <source>
        <dbReference type="Google" id="ProtNLM"/>
    </source>
</evidence>
<evidence type="ECO:0000313" key="2">
    <source>
        <dbReference type="Proteomes" id="UP001234178"/>
    </source>
</evidence>
<keyword evidence="2" id="KW-1185">Reference proteome</keyword>
<protein>
    <recommendedName>
        <fullName evidence="3">Secreted protein</fullName>
    </recommendedName>
</protein>
<accession>A0ABR0B8G4</accession>
<proteinExistence type="predicted"/>
<reference evidence="1 2" key="1">
    <citation type="journal article" date="2023" name="Nucleic Acids Res.">
        <title>The hologenome of Daphnia magna reveals possible DNA methylation and microbiome-mediated evolution of the host genome.</title>
        <authorList>
            <person name="Chaturvedi A."/>
            <person name="Li X."/>
            <person name="Dhandapani V."/>
            <person name="Marshall H."/>
            <person name="Kissane S."/>
            <person name="Cuenca-Cambronero M."/>
            <person name="Asole G."/>
            <person name="Calvet F."/>
            <person name="Ruiz-Romero M."/>
            <person name="Marangio P."/>
            <person name="Guigo R."/>
            <person name="Rago D."/>
            <person name="Mirbahai L."/>
            <person name="Eastwood N."/>
            <person name="Colbourne J.K."/>
            <person name="Zhou J."/>
            <person name="Mallon E."/>
            <person name="Orsini L."/>
        </authorList>
    </citation>
    <scope>NUCLEOTIDE SEQUENCE [LARGE SCALE GENOMIC DNA]</scope>
    <source>
        <strain evidence="1">LRV0_1</strain>
    </source>
</reference>
<gene>
    <name evidence="1" type="ORF">OUZ56_029977</name>
</gene>
<dbReference type="Proteomes" id="UP001234178">
    <property type="component" value="Unassembled WGS sequence"/>
</dbReference>